<dbReference type="Proteomes" id="UP001347146">
    <property type="component" value="Unassembled WGS sequence"/>
</dbReference>
<evidence type="ECO:0008006" key="5">
    <source>
        <dbReference type="Google" id="ProtNLM"/>
    </source>
</evidence>
<evidence type="ECO:0000313" key="3">
    <source>
        <dbReference type="EMBL" id="MEE3851772.1"/>
    </source>
</evidence>
<feature type="signal peptide" evidence="2">
    <location>
        <begin position="1"/>
        <end position="25"/>
    </location>
</feature>
<keyword evidence="2" id="KW-0732">Signal</keyword>
<name>A0ABU7MF88_9ACTN</name>
<organism evidence="3 4">
    <name type="scientific">Gordonia sesuvii</name>
    <dbReference type="NCBI Taxonomy" id="3116777"/>
    <lineage>
        <taxon>Bacteria</taxon>
        <taxon>Bacillati</taxon>
        <taxon>Actinomycetota</taxon>
        <taxon>Actinomycetes</taxon>
        <taxon>Mycobacteriales</taxon>
        <taxon>Gordoniaceae</taxon>
        <taxon>Gordonia</taxon>
    </lineage>
</organism>
<proteinExistence type="predicted"/>
<gene>
    <name evidence="3" type="ORF">VZC37_15625</name>
</gene>
<evidence type="ECO:0000256" key="2">
    <source>
        <dbReference type="SAM" id="SignalP"/>
    </source>
</evidence>
<sequence length="646" mass="68261">MSRPRRGSSCIAVLLCAALGASVVGCETQSAPAREPGSSVDSGAFIDELASAGIEVFRLNSVEPIVPAENPGPLRLTEAQAMSAAQGVAAGAGMTGAAIDDMITVEPLELGATPIPASLLVSAWVDSQRSPASRLARTYMGEQDLRQHTTAVFPSAVLGLYSSDVAGNPDVPLPPTAPQPPHQGATGTSLCETFKSAIYGSIERVFNAIGRFETVGYNGDFWHDVAAFVRNIGATVGNFALDTVKAIIVNGVRIVTGPVVSALATVAGMLAVATTVVTTLQPWTGAMSSSPDPVRRDANANRGSVNLRVRSGLTASDWPDEVAGCARAAGVELPSLQPRDAGISWKIDGQYPEDMVVRVVDSGPTSRDGSAILVFDTIPEPPDRARGEQRDDGRVHFTVDVHRRDIDKLERLLSDTVFNEIPGIVIDLIGPQLHSLIDPQIRSLLGPLAKLRDLTVKHQMKVVYHTTRRPSRSASSSATRPVRRAPTDCPPAEALNIGAAQAHQNAQQLSANLQLMHHSRTDARGPGAFQCAYGLPTPPEAQAFGLPPLLESVFLYFIPTARHKPAECDPRQAGPTPHCAVETQVRGARSAWYDHATPGVDATGATAIVDGWTVTQAGVPTTDPQPSDVGAFVPMLESVIHWATAR</sequence>
<evidence type="ECO:0000313" key="4">
    <source>
        <dbReference type="Proteomes" id="UP001347146"/>
    </source>
</evidence>
<evidence type="ECO:0000256" key="1">
    <source>
        <dbReference type="SAM" id="MobiDB-lite"/>
    </source>
</evidence>
<comment type="caution">
    <text evidence="3">The sequence shown here is derived from an EMBL/GenBank/DDBJ whole genome shotgun (WGS) entry which is preliminary data.</text>
</comment>
<accession>A0ABU7MF88</accession>
<reference evidence="3 4" key="1">
    <citation type="submission" date="2024-01" db="EMBL/GenBank/DDBJ databases">
        <title>Draft genome sequence of Gordonia sp. LSe1-13.</title>
        <authorList>
            <person name="Suphannarot A."/>
            <person name="Mingma R."/>
        </authorList>
    </citation>
    <scope>NUCLEOTIDE SEQUENCE [LARGE SCALE GENOMIC DNA]</scope>
    <source>
        <strain evidence="3 4">LSe1-13</strain>
    </source>
</reference>
<dbReference type="EMBL" id="JAZDUF010000004">
    <property type="protein sequence ID" value="MEE3851772.1"/>
    <property type="molecule type" value="Genomic_DNA"/>
</dbReference>
<feature type="chain" id="PRO_5045689291" description="PASTA domain-containing protein" evidence="2">
    <location>
        <begin position="26"/>
        <end position="646"/>
    </location>
</feature>
<keyword evidence="4" id="KW-1185">Reference proteome</keyword>
<protein>
    <recommendedName>
        <fullName evidence="5">PASTA domain-containing protein</fullName>
    </recommendedName>
</protein>
<dbReference type="RefSeq" id="WP_330433484.1">
    <property type="nucleotide sequence ID" value="NZ_JAZDUF010000004.1"/>
</dbReference>
<dbReference type="PROSITE" id="PS51257">
    <property type="entry name" value="PROKAR_LIPOPROTEIN"/>
    <property type="match status" value="1"/>
</dbReference>
<feature type="region of interest" description="Disordered" evidence="1">
    <location>
        <begin position="466"/>
        <end position="487"/>
    </location>
</feature>